<dbReference type="SUPFAM" id="SSF54001">
    <property type="entry name" value="Cysteine proteinases"/>
    <property type="match status" value="1"/>
</dbReference>
<dbReference type="Gene3D" id="3.90.70.10">
    <property type="entry name" value="Cysteine proteinases"/>
    <property type="match status" value="1"/>
</dbReference>
<dbReference type="InterPro" id="IPR025049">
    <property type="entry name" value="Mfa-like_1"/>
</dbReference>
<dbReference type="InterPro" id="IPR038765">
    <property type="entry name" value="Papain-like_cys_pep_sf"/>
</dbReference>
<dbReference type="EMBL" id="JBHSGO010000005">
    <property type="protein sequence ID" value="MFC4665133.1"/>
    <property type="molecule type" value="Genomic_DNA"/>
</dbReference>
<dbReference type="CDD" id="cd13120">
    <property type="entry name" value="BF2867_like_N"/>
    <property type="match status" value="1"/>
</dbReference>
<evidence type="ECO:0000259" key="1">
    <source>
        <dbReference type="Pfam" id="PF09028"/>
    </source>
</evidence>
<sequence>MNLYRIYTAICLFMMGILLALSSCTKDLGLEHQEVSVSFELSSLRGEASISNVSKQSFVEGDRVALFVGSTASHPIVLTCQRDGSWLPKLKQEQLVNVDKLTACYPAVDNFEASQGSLTLSLPTNQSERGLFDNGDILLSQIAVSRIDKDLRMTFAHAMHCLRIHLESSDQEALPEDLKVKVRSSIQGNLSLSSGEVQNVDDMSWIETYSIGNSTYLAFVYPQALSKLKGAEGWIKLYSKGKESVFEAPSTIHDNGYLLAGHSSVVNLKVRQGNPATPSSPEEKDWRNVKQWIYGINSPVFDEKTAQELPMASTRYQPGQWINYYFGEPKEYMARLPWYEGCGWYDCNKTYWRDHDKDGRMCWAASSSNILHWWLRMNAPYVKAYDQKYRNTSYFNKFARPDASFSTKFKSHIFQMFVDNFTDRGAWEGVSWFIAGQWGGTSGCTNKEFREQFRGYFKEVFDPDNIGGMVTNYKTLNRENFNRAIKDALLHKKAVSITINNNHAMTLWGAEFDQNGEVSYIYYVDNNYGDQDEDFQGGGSCIRTQIVYKNNPGTGLREQAYMSGGKIPITAATVFDLRRKVWEKAFPNVVLSE</sequence>
<organism evidence="2 3">
    <name type="scientific">Falsiporphyromonas endometrii</name>
    <dbReference type="NCBI Taxonomy" id="1387297"/>
    <lineage>
        <taxon>Bacteria</taxon>
        <taxon>Pseudomonadati</taxon>
        <taxon>Bacteroidota</taxon>
        <taxon>Bacteroidia</taxon>
        <taxon>Bacteroidales</taxon>
        <taxon>Porphyromonadaceae</taxon>
        <taxon>Falsiporphyromonas</taxon>
    </lineage>
</organism>
<accession>A0ABV9K5E2</accession>
<dbReference type="EC" id="3.4.22.-" evidence="2"/>
<gene>
    <name evidence="2" type="ORF">ACFO3G_00585</name>
</gene>
<evidence type="ECO:0000313" key="2">
    <source>
        <dbReference type="EMBL" id="MFC4665133.1"/>
    </source>
</evidence>
<evidence type="ECO:0000313" key="3">
    <source>
        <dbReference type="Proteomes" id="UP001596020"/>
    </source>
</evidence>
<dbReference type="GO" id="GO:0016787">
    <property type="term" value="F:hydrolase activity"/>
    <property type="evidence" value="ECO:0007669"/>
    <property type="project" value="UniProtKB-KW"/>
</dbReference>
<protein>
    <submittedName>
        <fullName evidence="2">IdeS/Mac family cysteine endopeptidase</fullName>
        <ecNumber evidence="2">3.4.22.-</ecNumber>
    </submittedName>
</protein>
<name>A0ABV9K5E2_9PORP</name>
<keyword evidence="2" id="KW-0378">Hydrolase</keyword>
<dbReference type="Pfam" id="PF13149">
    <property type="entry name" value="Mfa_like_1"/>
    <property type="match status" value="1"/>
</dbReference>
<feature type="domain" description="Ig protease IdeS" evidence="1">
    <location>
        <begin position="291"/>
        <end position="534"/>
    </location>
</feature>
<keyword evidence="3" id="KW-1185">Reference proteome</keyword>
<comment type="caution">
    <text evidence="2">The sequence shown here is derived from an EMBL/GenBank/DDBJ whole genome shotgun (WGS) entry which is preliminary data.</text>
</comment>
<reference evidence="3" key="1">
    <citation type="journal article" date="2019" name="Int. J. Syst. Evol. Microbiol.">
        <title>The Global Catalogue of Microorganisms (GCM) 10K type strain sequencing project: providing services to taxonomists for standard genome sequencing and annotation.</title>
        <authorList>
            <consortium name="The Broad Institute Genomics Platform"/>
            <consortium name="The Broad Institute Genome Sequencing Center for Infectious Disease"/>
            <person name="Wu L."/>
            <person name="Ma J."/>
        </authorList>
    </citation>
    <scope>NUCLEOTIDE SEQUENCE [LARGE SCALE GENOMIC DNA]</scope>
    <source>
        <strain evidence="3">CGMCC 4.7357</strain>
    </source>
</reference>
<proteinExistence type="predicted"/>
<dbReference type="Pfam" id="PF09028">
    <property type="entry name" value="Mac-1"/>
    <property type="match status" value="1"/>
</dbReference>
<dbReference type="InterPro" id="IPR015117">
    <property type="entry name" value="IdeS"/>
</dbReference>
<dbReference type="PROSITE" id="PS51257">
    <property type="entry name" value="PROKAR_LIPOPROTEIN"/>
    <property type="match status" value="1"/>
</dbReference>
<dbReference type="Proteomes" id="UP001596020">
    <property type="component" value="Unassembled WGS sequence"/>
</dbReference>